<protein>
    <submittedName>
        <fullName evidence="4">HTH-type transcriptional repressor ComR</fullName>
    </submittedName>
</protein>
<dbReference type="Pfam" id="PF16925">
    <property type="entry name" value="TetR_C_13"/>
    <property type="match status" value="1"/>
</dbReference>
<dbReference type="InterPro" id="IPR001647">
    <property type="entry name" value="HTH_TetR"/>
</dbReference>
<dbReference type="AlphaFoldDB" id="A0A094Y3Q0"/>
<evidence type="ECO:0000256" key="3">
    <source>
        <dbReference type="ARBA" id="ARBA00023163"/>
    </source>
</evidence>
<dbReference type="GeneID" id="57133826"/>
<dbReference type="PANTHER" id="PTHR47506:SF10">
    <property type="entry name" value="TRANSCRIPTIONAL REGULATORY PROTEIN"/>
    <property type="match status" value="1"/>
</dbReference>
<reference evidence="4 5" key="1">
    <citation type="submission" date="2018-02" db="EMBL/GenBank/DDBJ databases">
        <authorList>
            <person name="Rodrigo-Torres L."/>
            <person name="Arahal R. D."/>
            <person name="Lucena T."/>
        </authorList>
    </citation>
    <scope>NUCLEOTIDE SEQUENCE [LARGE SCALE GENOMIC DNA]</scope>
    <source>
        <strain evidence="4 5">CECT 9267</strain>
    </source>
</reference>
<dbReference type="SUPFAM" id="SSF48498">
    <property type="entry name" value="Tetracyclin repressor-like, C-terminal domain"/>
    <property type="match status" value="1"/>
</dbReference>
<dbReference type="Gene3D" id="1.10.10.60">
    <property type="entry name" value="Homeodomain-like"/>
    <property type="match status" value="1"/>
</dbReference>
<evidence type="ECO:0000313" key="4">
    <source>
        <dbReference type="EMBL" id="SPE18928.1"/>
    </source>
</evidence>
<evidence type="ECO:0000256" key="1">
    <source>
        <dbReference type="ARBA" id="ARBA00023015"/>
    </source>
</evidence>
<dbReference type="EMBL" id="OKRC01000001">
    <property type="protein sequence ID" value="SPE18928.1"/>
    <property type="molecule type" value="Genomic_DNA"/>
</dbReference>
<dbReference type="PANTHER" id="PTHR47506">
    <property type="entry name" value="TRANSCRIPTIONAL REGULATORY PROTEIN"/>
    <property type="match status" value="1"/>
</dbReference>
<proteinExistence type="predicted"/>
<evidence type="ECO:0000256" key="2">
    <source>
        <dbReference type="ARBA" id="ARBA00023125"/>
    </source>
</evidence>
<dbReference type="InterPro" id="IPR011075">
    <property type="entry name" value="TetR_C"/>
</dbReference>
<comment type="caution">
    <text evidence="4">The sequence shown here is derived from an EMBL/GenBank/DDBJ whole genome shotgun (WGS) entry which is preliminary data.</text>
</comment>
<evidence type="ECO:0000313" key="5">
    <source>
        <dbReference type="Proteomes" id="UP000239650"/>
    </source>
</evidence>
<organism evidence="4 5">
    <name type="scientific">Latilactobacillus sakei</name>
    <name type="common">Lactobacillus sakei</name>
    <dbReference type="NCBI Taxonomy" id="1599"/>
    <lineage>
        <taxon>Bacteria</taxon>
        <taxon>Bacillati</taxon>
        <taxon>Bacillota</taxon>
        <taxon>Bacilli</taxon>
        <taxon>Lactobacillales</taxon>
        <taxon>Lactobacillaceae</taxon>
        <taxon>Latilactobacillus</taxon>
    </lineage>
</organism>
<gene>
    <name evidence="4" type="primary">comR</name>
    <name evidence="4" type="ORF">LAS9267_00415</name>
</gene>
<dbReference type="RefSeq" id="WP_011374667.1">
    <property type="nucleotide sequence ID" value="NZ_AP017931.1"/>
</dbReference>
<sequence>MRTKEFETTAVLDKAMLVFWRQGYEQTSMQNLVDEMGIHRRSIYDTFGDKHQLFIAVLAHYHDQITATFNQIINDYSDLSSRLTAIFEAFINHPAQQPDGCLVVNTATALSTLEEDIQQLIKRYLQQEQAMLQRLLIEGQAELQPPIKSELLAATLQNALVGIRVMAKVNPDSEALIVTAHQTLQILPWKEAL</sequence>
<dbReference type="Gene3D" id="1.10.357.10">
    <property type="entry name" value="Tetracycline Repressor, domain 2"/>
    <property type="match status" value="1"/>
</dbReference>
<dbReference type="InterPro" id="IPR009057">
    <property type="entry name" value="Homeodomain-like_sf"/>
</dbReference>
<dbReference type="PROSITE" id="PS50977">
    <property type="entry name" value="HTH_TETR_2"/>
    <property type="match status" value="1"/>
</dbReference>
<dbReference type="Pfam" id="PF00440">
    <property type="entry name" value="TetR_N"/>
    <property type="match status" value="1"/>
</dbReference>
<dbReference type="InterPro" id="IPR036271">
    <property type="entry name" value="Tet_transcr_reg_TetR-rel_C_sf"/>
</dbReference>
<keyword evidence="2" id="KW-0238">DNA-binding</keyword>
<dbReference type="GO" id="GO:0003677">
    <property type="term" value="F:DNA binding"/>
    <property type="evidence" value="ECO:0007669"/>
    <property type="project" value="UniProtKB-UniRule"/>
</dbReference>
<name>A0A094Y3Q0_LATSK</name>
<accession>A0A094Y3Q0</accession>
<dbReference type="SUPFAM" id="SSF46689">
    <property type="entry name" value="Homeodomain-like"/>
    <property type="match status" value="1"/>
</dbReference>
<dbReference type="Proteomes" id="UP000239650">
    <property type="component" value="Unassembled WGS sequence"/>
</dbReference>
<keyword evidence="1" id="KW-0805">Transcription regulation</keyword>
<dbReference type="OMA" id="LNGCFVT"/>
<keyword evidence="3" id="KW-0804">Transcription</keyword>